<feature type="transmembrane region" description="Helical" evidence="1">
    <location>
        <begin position="796"/>
        <end position="816"/>
    </location>
</feature>
<feature type="transmembrane region" description="Helical" evidence="1">
    <location>
        <begin position="221"/>
        <end position="239"/>
    </location>
</feature>
<evidence type="ECO:0008006" key="4">
    <source>
        <dbReference type="Google" id="ProtNLM"/>
    </source>
</evidence>
<accession>A0A3E1P0D7</accession>
<reference evidence="2 3" key="1">
    <citation type="submission" date="2018-08" db="EMBL/GenBank/DDBJ databases">
        <title>Chitinophaga sp. K20C18050901, a novel bacterium isolated from forest soil.</title>
        <authorList>
            <person name="Wang C."/>
        </authorList>
    </citation>
    <scope>NUCLEOTIDE SEQUENCE [LARGE SCALE GENOMIC DNA]</scope>
    <source>
        <strain evidence="2 3">K20C18050901</strain>
    </source>
</reference>
<evidence type="ECO:0000256" key="1">
    <source>
        <dbReference type="SAM" id="Phobius"/>
    </source>
</evidence>
<feature type="transmembrane region" description="Helical" evidence="1">
    <location>
        <begin position="371"/>
        <end position="395"/>
    </location>
</feature>
<keyword evidence="1" id="KW-1133">Transmembrane helix</keyword>
<dbReference type="Pfam" id="PF09586">
    <property type="entry name" value="YfhO"/>
    <property type="match status" value="1"/>
</dbReference>
<evidence type="ECO:0000313" key="2">
    <source>
        <dbReference type="EMBL" id="RFM33605.1"/>
    </source>
</evidence>
<feature type="transmembrane region" description="Helical" evidence="1">
    <location>
        <begin position="407"/>
        <end position="427"/>
    </location>
</feature>
<dbReference type="OrthoDB" id="9772884at2"/>
<proteinExistence type="predicted"/>
<dbReference type="InterPro" id="IPR018580">
    <property type="entry name" value="Uncharacterised_YfhO"/>
</dbReference>
<evidence type="ECO:0000313" key="3">
    <source>
        <dbReference type="Proteomes" id="UP000261174"/>
    </source>
</evidence>
<keyword evidence="1" id="KW-0472">Membrane</keyword>
<feature type="transmembrane region" description="Helical" evidence="1">
    <location>
        <begin position="194"/>
        <end position="214"/>
    </location>
</feature>
<feature type="transmembrane region" description="Helical" evidence="1">
    <location>
        <begin position="509"/>
        <end position="527"/>
    </location>
</feature>
<keyword evidence="3" id="KW-1185">Reference proteome</keyword>
<keyword evidence="1" id="KW-0812">Transmembrane</keyword>
<dbReference type="EMBL" id="QTJV01000006">
    <property type="protein sequence ID" value="RFM33605.1"/>
    <property type="molecule type" value="Genomic_DNA"/>
</dbReference>
<protein>
    <recommendedName>
        <fullName evidence="4">YfhO family protein</fullName>
    </recommendedName>
</protein>
<dbReference type="AlphaFoldDB" id="A0A3E1P0D7"/>
<feature type="transmembrane region" description="Helical" evidence="1">
    <location>
        <begin position="104"/>
        <end position="131"/>
    </location>
</feature>
<feature type="transmembrane region" description="Helical" evidence="1">
    <location>
        <begin position="345"/>
        <end position="364"/>
    </location>
</feature>
<feature type="transmembrane region" description="Helical" evidence="1">
    <location>
        <begin position="534"/>
        <end position="551"/>
    </location>
</feature>
<name>A0A3E1P0D7_9BACT</name>
<dbReference type="Proteomes" id="UP000261174">
    <property type="component" value="Unassembled WGS sequence"/>
</dbReference>
<feature type="transmembrane region" description="Helical" evidence="1">
    <location>
        <begin position="172"/>
        <end position="188"/>
    </location>
</feature>
<comment type="caution">
    <text evidence="2">The sequence shown here is derived from an EMBL/GenBank/DDBJ whole genome shotgun (WGS) entry which is preliminary data.</text>
</comment>
<feature type="transmembrane region" description="Helical" evidence="1">
    <location>
        <begin position="12"/>
        <end position="31"/>
    </location>
</feature>
<dbReference type="RefSeq" id="WP_116854528.1">
    <property type="nucleotide sequence ID" value="NZ_QTJV01000006.1"/>
</dbReference>
<dbReference type="PANTHER" id="PTHR38454:SF1">
    <property type="entry name" value="INTEGRAL MEMBRANE PROTEIN"/>
    <property type="match status" value="1"/>
</dbReference>
<feature type="transmembrane region" description="Helical" evidence="1">
    <location>
        <begin position="448"/>
        <end position="467"/>
    </location>
</feature>
<gene>
    <name evidence="2" type="ORF">DXN04_16730</name>
</gene>
<sequence length="823" mass="92055">MKPDWFKKFLPHIIAIGILLLLAIIYCKPVLDGQVLTQGDNIQWQAMAKQSLDYKAAHGQAPLWTNSMFGGMPGYQIVLESREPFNISDLGKVFTLWMPKPINFFFLAGLSFYLLCVVLGTRSWIGLLGAIAYAYSSYDPIIVGAGHDTKMMAIAYLPAVLAGIIMLTQKKYIKGVAVTALFMSLLIASNHMQVTYYFLLLLGVLGIVFAIFTIREKDYKHLILTGVLVIAALGLSMAVNTMTMWTTYEYSKETIRGGKSELTQKAADTKGSGLDKEYAFRWSYGIFETFTFVVPNLYGGSSQGELTENSETYKTLKSLGVPDQQASQMIKAWPMYWGEQPGTSGPVYLGIVIVFLAIFSFRLIKSWHKWWILAISILAVLMSYGSNLAFFNYALFDYLPFYNKFRAPSMVLIIPQLTLVILAVLGIQALLNPELKKADLVANLKRSGIIMGVILGILLILSVTLSWSNNSDQMMAQQFKQMAGGSDDIANQLMRALHADRASLYRSDVFRAIILFALAFGMIWYFLKDKIKMQWLAAGLIVLVVFDLLQVDTRYLNSDNYVEESKYKGNFSPTPADQQIAEDKDPYFRVFNVTKGDPFSDAMTSYFHNSIGGYHAAKLILYQDLIENQISKNNMNVLNMLNAKYVITPGQGGQQVVAQRNPQALGNAWFVKDIVWAPNADAEMKALDNLNTKDSVVIDQRFKSAVKAQPVYDSAATIALVKNDVDEISYTSNAATPQFAVFSEVYYKEGWKAYIDGVETDYVRVDYALRGLSVPAGKHEIVFKFHPKSFYLGDKIGFFSSLIVLLLLIGAIVLEFRKKEVAA</sequence>
<dbReference type="PANTHER" id="PTHR38454">
    <property type="entry name" value="INTEGRAL MEMBRANE PROTEIN-RELATED"/>
    <property type="match status" value="1"/>
</dbReference>
<feature type="transmembrane region" description="Helical" evidence="1">
    <location>
        <begin position="151"/>
        <end position="167"/>
    </location>
</feature>
<organism evidence="2 3">
    <name type="scientific">Chitinophaga silvisoli</name>
    <dbReference type="NCBI Taxonomy" id="2291814"/>
    <lineage>
        <taxon>Bacteria</taxon>
        <taxon>Pseudomonadati</taxon>
        <taxon>Bacteroidota</taxon>
        <taxon>Chitinophagia</taxon>
        <taxon>Chitinophagales</taxon>
        <taxon>Chitinophagaceae</taxon>
        <taxon>Chitinophaga</taxon>
    </lineage>
</organism>